<proteinExistence type="predicted"/>
<sequence length="130" mass="15174">MNSPCPEHWKENDQTKAETKPPTGRQHWRLNDQTGDDRRRKLRIVLSEAFRRTEKSSFASAERDVVEEVAIRHHSRLAVPHAHQKQSKEGNLDYKEDDVKSVSEPEHEQENLSKRFSWLFKVGMVSSTPI</sequence>
<feature type="compositionally biased region" description="Basic and acidic residues" evidence="1">
    <location>
        <begin position="7"/>
        <end position="19"/>
    </location>
</feature>
<feature type="compositionally biased region" description="Basic and acidic residues" evidence="1">
    <location>
        <begin position="86"/>
        <end position="111"/>
    </location>
</feature>
<feature type="region of interest" description="Disordered" evidence="1">
    <location>
        <begin position="77"/>
        <end position="111"/>
    </location>
</feature>
<dbReference type="Proteomes" id="UP000197138">
    <property type="component" value="Unassembled WGS sequence"/>
</dbReference>
<feature type="region of interest" description="Disordered" evidence="1">
    <location>
        <begin position="1"/>
        <end position="37"/>
    </location>
</feature>
<accession>A0A218VRT0</accession>
<organism evidence="2 3">
    <name type="scientific">Punica granatum</name>
    <name type="common">Pomegranate</name>
    <dbReference type="NCBI Taxonomy" id="22663"/>
    <lineage>
        <taxon>Eukaryota</taxon>
        <taxon>Viridiplantae</taxon>
        <taxon>Streptophyta</taxon>
        <taxon>Embryophyta</taxon>
        <taxon>Tracheophyta</taxon>
        <taxon>Spermatophyta</taxon>
        <taxon>Magnoliopsida</taxon>
        <taxon>eudicotyledons</taxon>
        <taxon>Gunneridae</taxon>
        <taxon>Pentapetalae</taxon>
        <taxon>rosids</taxon>
        <taxon>malvids</taxon>
        <taxon>Myrtales</taxon>
        <taxon>Lythraceae</taxon>
        <taxon>Punica</taxon>
    </lineage>
</organism>
<evidence type="ECO:0000313" key="2">
    <source>
        <dbReference type="EMBL" id="OWM63019.1"/>
    </source>
</evidence>
<dbReference type="AlphaFoldDB" id="A0A218VRT0"/>
<name>A0A218VRT0_PUNGR</name>
<comment type="caution">
    <text evidence="2">The sequence shown here is derived from an EMBL/GenBank/DDBJ whole genome shotgun (WGS) entry which is preliminary data.</text>
</comment>
<evidence type="ECO:0000313" key="3">
    <source>
        <dbReference type="Proteomes" id="UP000197138"/>
    </source>
</evidence>
<protein>
    <submittedName>
        <fullName evidence="2">Uncharacterized protein</fullName>
    </submittedName>
</protein>
<reference evidence="3" key="1">
    <citation type="journal article" date="2017" name="Plant J.">
        <title>The pomegranate (Punica granatum L.) genome and the genomics of punicalagin biosynthesis.</title>
        <authorList>
            <person name="Qin G."/>
            <person name="Xu C."/>
            <person name="Ming R."/>
            <person name="Tang H."/>
            <person name="Guyot R."/>
            <person name="Kramer E.M."/>
            <person name="Hu Y."/>
            <person name="Yi X."/>
            <person name="Qi Y."/>
            <person name="Xu X."/>
            <person name="Gao Z."/>
            <person name="Pan H."/>
            <person name="Jian J."/>
            <person name="Tian Y."/>
            <person name="Yue Z."/>
            <person name="Xu Y."/>
        </authorList>
    </citation>
    <scope>NUCLEOTIDE SEQUENCE [LARGE SCALE GENOMIC DNA]</scope>
    <source>
        <strain evidence="3">cv. Dabenzi</strain>
    </source>
</reference>
<gene>
    <name evidence="2" type="ORF">CDL15_Pgr026193</name>
</gene>
<evidence type="ECO:0000256" key="1">
    <source>
        <dbReference type="SAM" id="MobiDB-lite"/>
    </source>
</evidence>
<dbReference type="EMBL" id="MTKT01006318">
    <property type="protein sequence ID" value="OWM63019.1"/>
    <property type="molecule type" value="Genomic_DNA"/>
</dbReference>